<evidence type="ECO:0000259" key="2">
    <source>
        <dbReference type="Pfam" id="PF21186"/>
    </source>
</evidence>
<dbReference type="Pfam" id="PF21186">
    <property type="entry name" value="DUF6852"/>
    <property type="match status" value="1"/>
</dbReference>
<dbReference type="Proteomes" id="UP001056426">
    <property type="component" value="Chromosome"/>
</dbReference>
<proteinExistence type="predicted"/>
<gene>
    <name evidence="3" type="ORF">M9189_08040</name>
</gene>
<name>A0A9J6ZMR9_9BACT</name>
<dbReference type="InterPro" id="IPR041218">
    <property type="entry name" value="DUF5606"/>
</dbReference>
<dbReference type="Gene3D" id="1.10.10.1650">
    <property type="match status" value="1"/>
</dbReference>
<feature type="domain" description="DUF5606" evidence="1">
    <location>
        <begin position="2"/>
        <end position="47"/>
    </location>
</feature>
<evidence type="ECO:0000313" key="3">
    <source>
        <dbReference type="EMBL" id="URW78807.1"/>
    </source>
</evidence>
<dbReference type="InterPro" id="IPR049282">
    <property type="entry name" value="BVU_3817_N_sf"/>
</dbReference>
<dbReference type="InterPro" id="IPR049280">
    <property type="entry name" value="DUF6852"/>
</dbReference>
<feature type="domain" description="DUF6852" evidence="2">
    <location>
        <begin position="50"/>
        <end position="115"/>
    </location>
</feature>
<dbReference type="InterPro" id="IPR049281">
    <property type="entry name" value="BVU_3817-like_C_sf"/>
</dbReference>
<reference evidence="3" key="1">
    <citation type="submission" date="2022-05" db="EMBL/GenBank/DDBJ databases">
        <authorList>
            <person name="Sun X."/>
        </authorList>
    </citation>
    <scope>NUCLEOTIDE SEQUENCE</scope>
    <source>
        <strain evidence="3">Ai-910</strain>
    </source>
</reference>
<dbReference type="AlphaFoldDB" id="A0A9J6ZMR9"/>
<keyword evidence="4" id="KW-1185">Reference proteome</keyword>
<dbReference type="RefSeq" id="WP_250722214.1">
    <property type="nucleotide sequence ID" value="NZ_CP098400.1"/>
</dbReference>
<dbReference type="Gene3D" id="2.30.30.730">
    <property type="match status" value="1"/>
</dbReference>
<accession>A0A9J6ZMR9</accession>
<evidence type="ECO:0000313" key="4">
    <source>
        <dbReference type="Proteomes" id="UP001056426"/>
    </source>
</evidence>
<sequence length="140" mass="15533">MLKDILAISGYSGLFKLVSQAKNSVIVESLVDGKRLPAFGASKISALEDISMYTTDGDILLGLVFAEIFDKGMDIDPKSDPKTLKAAFKEAVANFDEDRVYASDIKKVFVWYKLLKEKGIITAETVAAYREELSKKEEEK</sequence>
<protein>
    <submittedName>
        <fullName evidence="3">DUF5606 domain-containing protein</fullName>
    </submittedName>
</protein>
<evidence type="ECO:0000259" key="1">
    <source>
        <dbReference type="Pfam" id="PF18347"/>
    </source>
</evidence>
<dbReference type="KEGG" id="alkq:M9189_08040"/>
<organism evidence="3 4">
    <name type="scientific">Xiashengella succiniciproducens</name>
    <dbReference type="NCBI Taxonomy" id="2949635"/>
    <lineage>
        <taxon>Bacteria</taxon>
        <taxon>Pseudomonadati</taxon>
        <taxon>Bacteroidota</taxon>
        <taxon>Bacteroidia</taxon>
        <taxon>Marinilabiliales</taxon>
        <taxon>Marinilabiliaceae</taxon>
        <taxon>Xiashengella</taxon>
    </lineage>
</organism>
<dbReference type="EMBL" id="CP098400">
    <property type="protein sequence ID" value="URW78807.1"/>
    <property type="molecule type" value="Genomic_DNA"/>
</dbReference>
<reference evidence="3" key="2">
    <citation type="submission" date="2022-06" db="EMBL/GenBank/DDBJ databases">
        <title>Xiashengella guii gen. nov. sp. nov., a bacterium isolated form anaerobic digestion tank.</title>
        <authorList>
            <person name="Huang H."/>
        </authorList>
    </citation>
    <scope>NUCLEOTIDE SEQUENCE</scope>
    <source>
        <strain evidence="3">Ai-910</strain>
    </source>
</reference>
<dbReference type="Pfam" id="PF18347">
    <property type="entry name" value="DUF5606"/>
    <property type="match status" value="1"/>
</dbReference>